<reference evidence="2" key="2">
    <citation type="submission" date="2019-11" db="UniProtKB">
        <authorList>
            <consortium name="WormBaseParasite"/>
        </authorList>
    </citation>
    <scope>IDENTIFICATION</scope>
    <source>
        <strain evidence="2">Puerto Rican</strain>
    </source>
</reference>
<dbReference type="WBParaSite" id="Smp_320050.1">
    <property type="protein sequence ID" value="Smp_320050.1"/>
    <property type="gene ID" value="Smp_320050"/>
</dbReference>
<reference evidence="1" key="1">
    <citation type="journal article" date="2012" name="PLoS Negl. Trop. Dis.">
        <title>A systematically improved high quality genome and transcriptome of the human blood fluke Schistosoma mansoni.</title>
        <authorList>
            <person name="Protasio A.V."/>
            <person name="Tsai I.J."/>
            <person name="Babbage A."/>
            <person name="Nichol S."/>
            <person name="Hunt M."/>
            <person name="Aslett M.A."/>
            <person name="De Silva N."/>
            <person name="Velarde G.S."/>
            <person name="Anderson T.J."/>
            <person name="Clark R.C."/>
            <person name="Davidson C."/>
            <person name="Dillon G.P."/>
            <person name="Holroyd N.E."/>
            <person name="LoVerde P.T."/>
            <person name="Lloyd C."/>
            <person name="McQuillan J."/>
            <person name="Oliveira G."/>
            <person name="Otto T.D."/>
            <person name="Parker-Manuel S.J."/>
            <person name="Quail M.A."/>
            <person name="Wilson R.A."/>
            <person name="Zerlotini A."/>
            <person name="Dunne D.W."/>
            <person name="Berriman M."/>
        </authorList>
    </citation>
    <scope>NUCLEOTIDE SEQUENCE [LARGE SCALE GENOMIC DNA]</scope>
    <source>
        <strain evidence="1">Puerto Rican</strain>
    </source>
</reference>
<proteinExistence type="predicted"/>
<evidence type="ECO:0000313" key="1">
    <source>
        <dbReference type="Proteomes" id="UP000008854"/>
    </source>
</evidence>
<accession>A0A5K4F8P3</accession>
<keyword evidence="1" id="KW-1185">Reference proteome</keyword>
<dbReference type="Proteomes" id="UP000008854">
    <property type="component" value="Unassembled WGS sequence"/>
</dbReference>
<organism evidence="1 2">
    <name type="scientific">Schistosoma mansoni</name>
    <name type="common">Blood fluke</name>
    <dbReference type="NCBI Taxonomy" id="6183"/>
    <lineage>
        <taxon>Eukaryota</taxon>
        <taxon>Metazoa</taxon>
        <taxon>Spiralia</taxon>
        <taxon>Lophotrochozoa</taxon>
        <taxon>Platyhelminthes</taxon>
        <taxon>Trematoda</taxon>
        <taxon>Digenea</taxon>
        <taxon>Strigeidida</taxon>
        <taxon>Schistosomatoidea</taxon>
        <taxon>Schistosomatidae</taxon>
        <taxon>Schistosoma</taxon>
    </lineage>
</organism>
<sequence>MFQSPQDIFLRCSPLFVCQSSVTKNTNTSFIHEVIEHMLNETVNSVIHEDSMIKSLKKM</sequence>
<dbReference type="InParanoid" id="A0A5K4F8P3"/>
<dbReference type="AlphaFoldDB" id="A0A5K4F8P3"/>
<name>A0A5K4F8P3_SCHMA</name>
<protein>
    <submittedName>
        <fullName evidence="2">Uncharacterized protein</fullName>
    </submittedName>
</protein>
<evidence type="ECO:0000313" key="2">
    <source>
        <dbReference type="WBParaSite" id="Smp_320050.1"/>
    </source>
</evidence>